<dbReference type="AlphaFoldDB" id="A0A6P0DSP4"/>
<evidence type="ECO:0000256" key="2">
    <source>
        <dbReference type="ARBA" id="ARBA00022801"/>
    </source>
</evidence>
<dbReference type="InterPro" id="IPR002376">
    <property type="entry name" value="Formyl_transf_N"/>
</dbReference>
<dbReference type="Pfam" id="PF00551">
    <property type="entry name" value="Formyl_trans_N"/>
    <property type="match status" value="1"/>
</dbReference>
<dbReference type="SUPFAM" id="SSF53328">
    <property type="entry name" value="Formyltransferase"/>
    <property type="match status" value="1"/>
</dbReference>
<organism evidence="4 5">
    <name type="scientific">Rhizobium leguminosarum</name>
    <dbReference type="NCBI Taxonomy" id="384"/>
    <lineage>
        <taxon>Bacteria</taxon>
        <taxon>Pseudomonadati</taxon>
        <taxon>Pseudomonadota</taxon>
        <taxon>Alphaproteobacteria</taxon>
        <taxon>Hyphomicrobiales</taxon>
        <taxon>Rhizobiaceae</taxon>
        <taxon>Rhizobium/Agrobacterium group</taxon>
        <taxon>Rhizobium</taxon>
    </lineage>
</organism>
<name>A0A6P0DSP4_RHILE</name>
<sequence length="138" mass="15672">TFTSEQGVGIQEIIEGFEPVQKKFGMISDFHSGDTKMKVLLMVSRFGHCLNDLLYRWKIGALPIDIVGVVSNHFEYQKVVVNHDIPFHHIPVTKANKPQAEARIMDVVEQTGTELIVLARYMQILSDQMCQKMSGRII</sequence>
<dbReference type="PANTHER" id="PTHR42706">
    <property type="entry name" value="FORMYLTETRAHYDROFOLATE DEFORMYLASE"/>
    <property type="match status" value="1"/>
</dbReference>
<comment type="caution">
    <text evidence="4">The sequence shown here is derived from an EMBL/GenBank/DDBJ whole genome shotgun (WGS) entry which is preliminary data.</text>
</comment>
<feature type="non-terminal residue" evidence="4">
    <location>
        <position position="138"/>
    </location>
</feature>
<dbReference type="PRINTS" id="PR01575">
    <property type="entry name" value="FFH4HYDRLASE"/>
</dbReference>
<dbReference type="EC" id="3.5.1.10" evidence="4"/>
<proteinExistence type="predicted"/>
<evidence type="ECO:0000256" key="1">
    <source>
        <dbReference type="ARBA" id="ARBA00022563"/>
    </source>
</evidence>
<dbReference type="InterPro" id="IPR004810">
    <property type="entry name" value="PurU"/>
</dbReference>
<accession>A0A6P0DSP4</accession>
<dbReference type="Gene3D" id="3.40.50.170">
    <property type="entry name" value="Formyl transferase, N-terminal domain"/>
    <property type="match status" value="1"/>
</dbReference>
<dbReference type="PANTHER" id="PTHR42706:SF1">
    <property type="entry name" value="FORMYLTETRAHYDROFOLATE DEFORMYLASE 2, MITOCHONDRIAL"/>
    <property type="match status" value="1"/>
</dbReference>
<keyword evidence="2 4" id="KW-0378">Hydrolase</keyword>
<gene>
    <name evidence="4" type="primary">purU</name>
    <name evidence="4" type="ORF">GUK36_42455</name>
</gene>
<keyword evidence="1" id="KW-0554">One-carbon metabolism</keyword>
<dbReference type="GO" id="GO:0008864">
    <property type="term" value="F:formyltetrahydrofolate deformylase activity"/>
    <property type="evidence" value="ECO:0007669"/>
    <property type="project" value="UniProtKB-EC"/>
</dbReference>
<dbReference type="InterPro" id="IPR036477">
    <property type="entry name" value="Formyl_transf_N_sf"/>
</dbReference>
<evidence type="ECO:0000313" key="4">
    <source>
        <dbReference type="EMBL" id="NEK55894.1"/>
    </source>
</evidence>
<dbReference type="RefSeq" id="WP_281410178.1">
    <property type="nucleotide sequence ID" value="NZ_WXXP01000994.1"/>
</dbReference>
<reference evidence="4 5" key="1">
    <citation type="submission" date="2020-01" db="EMBL/GenBank/DDBJ databases">
        <title>Rhizobium genotypes associated with high levels of biological nitrogen fixation by grain legumes in a temperate-maritime cropping system.</title>
        <authorList>
            <person name="Maluk M."/>
            <person name="Francesc Ferrando Molina F."/>
            <person name="Lopez Del Egido L."/>
            <person name="Lafos M."/>
            <person name="Langarica-Fuentes A."/>
            <person name="Gebre Yohannes G."/>
            <person name="Young M.W."/>
            <person name="Martin P."/>
            <person name="Gantlett R."/>
            <person name="Kenicer G."/>
            <person name="Hawes C."/>
            <person name="Begg G.S."/>
            <person name="Quilliam R.S."/>
            <person name="Squire G.R."/>
            <person name="Poole P.S."/>
            <person name="Young P.W."/>
            <person name="Iannetta P.M."/>
            <person name="James E.K."/>
        </authorList>
    </citation>
    <scope>NUCLEOTIDE SEQUENCE [LARGE SCALE GENOMIC DNA]</scope>
    <source>
        <strain evidence="4 5">JHI944</strain>
    </source>
</reference>
<evidence type="ECO:0000313" key="5">
    <source>
        <dbReference type="Proteomes" id="UP000471409"/>
    </source>
</evidence>
<evidence type="ECO:0000259" key="3">
    <source>
        <dbReference type="Pfam" id="PF00551"/>
    </source>
</evidence>
<dbReference type="EMBL" id="WXXP01000994">
    <property type="protein sequence ID" value="NEK55894.1"/>
    <property type="molecule type" value="Genomic_DNA"/>
</dbReference>
<dbReference type="GO" id="GO:0006730">
    <property type="term" value="P:one-carbon metabolic process"/>
    <property type="evidence" value="ECO:0007669"/>
    <property type="project" value="UniProtKB-KW"/>
</dbReference>
<dbReference type="Proteomes" id="UP000471409">
    <property type="component" value="Unassembled WGS sequence"/>
</dbReference>
<feature type="domain" description="Formyl transferase N-terminal" evidence="3">
    <location>
        <begin position="37"/>
        <end position="138"/>
    </location>
</feature>
<protein>
    <submittedName>
        <fullName evidence="4">Formyltetrahydrofolate deformylase</fullName>
        <ecNumber evidence="4">3.5.1.10</ecNumber>
    </submittedName>
</protein>
<dbReference type="GO" id="GO:0006189">
    <property type="term" value="P:'de novo' IMP biosynthetic process"/>
    <property type="evidence" value="ECO:0007669"/>
    <property type="project" value="InterPro"/>
</dbReference>
<feature type="non-terminal residue" evidence="4">
    <location>
        <position position="1"/>
    </location>
</feature>